<organism evidence="1 2">
    <name type="scientific">Streptomyces glomeratus</name>
    <dbReference type="NCBI Taxonomy" id="284452"/>
    <lineage>
        <taxon>Bacteria</taxon>
        <taxon>Bacillati</taxon>
        <taxon>Actinomycetota</taxon>
        <taxon>Actinomycetes</taxon>
        <taxon>Kitasatosporales</taxon>
        <taxon>Streptomycetaceae</taxon>
        <taxon>Streptomyces</taxon>
    </lineage>
</organism>
<protein>
    <submittedName>
        <fullName evidence="1">Uncharacterized protein</fullName>
    </submittedName>
</protein>
<reference evidence="2" key="1">
    <citation type="journal article" date="2019" name="Int. J. Syst. Evol. Microbiol.">
        <title>The Global Catalogue of Microorganisms (GCM) 10K type strain sequencing project: providing services to taxonomists for standard genome sequencing and annotation.</title>
        <authorList>
            <consortium name="The Broad Institute Genomics Platform"/>
            <consortium name="The Broad Institute Genome Sequencing Center for Infectious Disease"/>
            <person name="Wu L."/>
            <person name="Ma J."/>
        </authorList>
    </citation>
    <scope>NUCLEOTIDE SEQUENCE [LARGE SCALE GENOMIC DNA]</scope>
    <source>
        <strain evidence="2">JCM 9091</strain>
    </source>
</reference>
<name>A0ABP6M322_9ACTN</name>
<dbReference type="Proteomes" id="UP001501532">
    <property type="component" value="Unassembled WGS sequence"/>
</dbReference>
<keyword evidence="2" id="KW-1185">Reference proteome</keyword>
<evidence type="ECO:0000313" key="2">
    <source>
        <dbReference type="Proteomes" id="UP001501532"/>
    </source>
</evidence>
<dbReference type="EMBL" id="BAAAUF010000082">
    <property type="protein sequence ID" value="GAA3074390.1"/>
    <property type="molecule type" value="Genomic_DNA"/>
</dbReference>
<dbReference type="RefSeq" id="WP_234519807.1">
    <property type="nucleotide sequence ID" value="NZ_BAAAUF010000082.1"/>
</dbReference>
<accession>A0ABP6M322</accession>
<evidence type="ECO:0000313" key="1">
    <source>
        <dbReference type="EMBL" id="GAA3074390.1"/>
    </source>
</evidence>
<comment type="caution">
    <text evidence="1">The sequence shown here is derived from an EMBL/GenBank/DDBJ whole genome shotgun (WGS) entry which is preliminary data.</text>
</comment>
<proteinExistence type="predicted"/>
<gene>
    <name evidence="1" type="ORF">GCM10010448_66110</name>
</gene>
<sequence length="117" mass="12986">MSTPTSDDSDQRLDAALADMANNVCGILKGGIDPAEVASRLGSLGWRTRSASWCSYETETAWCRIEIDQTDDGTTLINGVIDPQRIDDLTKLFAGLGWHYDLELFDENDNAVEERHH</sequence>